<proteinExistence type="predicted"/>
<keyword evidence="2" id="KW-1185">Reference proteome</keyword>
<evidence type="ECO:0000313" key="1">
    <source>
        <dbReference type="EMBL" id="GAM59049.1"/>
    </source>
</evidence>
<dbReference type="PROSITE" id="PS51257">
    <property type="entry name" value="PROKAR_LIPOPROTEIN"/>
    <property type="match status" value="1"/>
</dbReference>
<comment type="caution">
    <text evidence="1">The sequence shown here is derived from an EMBL/GenBank/DDBJ whole genome shotgun (WGS) entry which is preliminary data.</text>
</comment>
<protein>
    <submittedName>
        <fullName evidence="1">Outer membrane protein sypB</fullName>
    </submittedName>
</protein>
<name>A0A0B8P7Y3_9VIBR</name>
<gene>
    <name evidence="1" type="ORF">JCM19231_1791</name>
</gene>
<reference evidence="1 2" key="2">
    <citation type="submission" date="2015-01" db="EMBL/GenBank/DDBJ databases">
        <authorList>
            <consortium name="NBRP consortium"/>
            <person name="Sawabe T."/>
            <person name="Meirelles P."/>
            <person name="Feng G."/>
            <person name="Sayaka M."/>
            <person name="Hattori M."/>
            <person name="Ohkuma M."/>
        </authorList>
    </citation>
    <scope>NUCLEOTIDE SEQUENCE [LARGE SCALE GENOMIC DNA]</scope>
    <source>
        <strain evidence="2">JCM 19231</strain>
    </source>
</reference>
<organism evidence="1 2">
    <name type="scientific">Vibrio ishigakensis</name>
    <dbReference type="NCBI Taxonomy" id="1481914"/>
    <lineage>
        <taxon>Bacteria</taxon>
        <taxon>Pseudomonadati</taxon>
        <taxon>Pseudomonadota</taxon>
        <taxon>Gammaproteobacteria</taxon>
        <taxon>Vibrionales</taxon>
        <taxon>Vibrionaceae</taxon>
        <taxon>Vibrio</taxon>
    </lineage>
</organism>
<reference evidence="1 2" key="1">
    <citation type="submission" date="2015-01" db="EMBL/GenBank/DDBJ databases">
        <title>Vibrio sp. C1 JCM 19231 whole genome shotgun sequence.</title>
        <authorList>
            <person name="Sawabe T."/>
            <person name="Meirelles P."/>
            <person name="Feng G."/>
            <person name="Sayaka M."/>
            <person name="Hattori M."/>
            <person name="Ohkuma M."/>
        </authorList>
    </citation>
    <scope>NUCLEOTIDE SEQUENCE [LARGE SCALE GENOMIC DNA]</scope>
    <source>
        <strain evidence="2">JCM 19231</strain>
    </source>
</reference>
<accession>A0A0B8P7Y3</accession>
<dbReference type="Proteomes" id="UP000031671">
    <property type="component" value="Unassembled WGS sequence"/>
</dbReference>
<evidence type="ECO:0000313" key="2">
    <source>
        <dbReference type="Proteomes" id="UP000031671"/>
    </source>
</evidence>
<sequence>MFSLKSSSALLLAITAVGCSSYPPEGNGGLGEYTVLNDFSPVMPDEPLGPEHGLRFDFHLAKLQLDA</sequence>
<dbReference type="AlphaFoldDB" id="A0A0B8P7Y3"/>
<dbReference type="EMBL" id="BBRZ01000120">
    <property type="protein sequence ID" value="GAM59049.1"/>
    <property type="molecule type" value="Genomic_DNA"/>
</dbReference>